<name>A0ACC1TWG4_9AGAR</name>
<proteinExistence type="predicted"/>
<gene>
    <name evidence="1" type="ORF">F5876DRAFT_67071</name>
</gene>
<evidence type="ECO:0000313" key="1">
    <source>
        <dbReference type="EMBL" id="KAJ3808686.1"/>
    </source>
</evidence>
<accession>A0ACC1TWG4</accession>
<comment type="caution">
    <text evidence="1">The sequence shown here is derived from an EMBL/GenBank/DDBJ whole genome shotgun (WGS) entry which is preliminary data.</text>
</comment>
<dbReference type="Proteomes" id="UP001163835">
    <property type="component" value="Unassembled WGS sequence"/>
</dbReference>
<keyword evidence="2" id="KW-1185">Reference proteome</keyword>
<evidence type="ECO:0000313" key="2">
    <source>
        <dbReference type="Proteomes" id="UP001163835"/>
    </source>
</evidence>
<reference evidence="1" key="1">
    <citation type="submission" date="2022-09" db="EMBL/GenBank/DDBJ databases">
        <title>A Global Phylogenomic Analysis of the Shiitake Genus Lentinula.</title>
        <authorList>
            <consortium name="DOE Joint Genome Institute"/>
            <person name="Sierra-Patev S."/>
            <person name="Min B."/>
            <person name="Naranjo-Ortiz M."/>
            <person name="Looney B."/>
            <person name="Konkel Z."/>
            <person name="Slot J.C."/>
            <person name="Sakamoto Y."/>
            <person name="Steenwyk J.L."/>
            <person name="Rokas A."/>
            <person name="Carro J."/>
            <person name="Camarero S."/>
            <person name="Ferreira P."/>
            <person name="Molpeceres G."/>
            <person name="Ruiz-Duenas F.J."/>
            <person name="Serrano A."/>
            <person name="Henrissat B."/>
            <person name="Drula E."/>
            <person name="Hughes K.W."/>
            <person name="Mata J.L."/>
            <person name="Ishikawa N.K."/>
            <person name="Vargas-Isla R."/>
            <person name="Ushijima S."/>
            <person name="Smith C.A."/>
            <person name="Ahrendt S."/>
            <person name="Andreopoulos W."/>
            <person name="He G."/>
            <person name="Labutti K."/>
            <person name="Lipzen A."/>
            <person name="Ng V."/>
            <person name="Riley R."/>
            <person name="Sandor L."/>
            <person name="Barry K."/>
            <person name="Martinez A.T."/>
            <person name="Xiao Y."/>
            <person name="Gibbons J.G."/>
            <person name="Terashima K."/>
            <person name="Grigoriev I.V."/>
            <person name="Hibbett D.S."/>
        </authorList>
    </citation>
    <scope>NUCLEOTIDE SEQUENCE</scope>
    <source>
        <strain evidence="1">TMI1499</strain>
    </source>
</reference>
<organism evidence="1 2">
    <name type="scientific">Lentinula aff. lateritia</name>
    <dbReference type="NCBI Taxonomy" id="2804960"/>
    <lineage>
        <taxon>Eukaryota</taxon>
        <taxon>Fungi</taxon>
        <taxon>Dikarya</taxon>
        <taxon>Basidiomycota</taxon>
        <taxon>Agaricomycotina</taxon>
        <taxon>Agaricomycetes</taxon>
        <taxon>Agaricomycetidae</taxon>
        <taxon>Agaricales</taxon>
        <taxon>Marasmiineae</taxon>
        <taxon>Omphalotaceae</taxon>
        <taxon>Lentinula</taxon>
    </lineage>
</organism>
<sequence>MDCNRFARTTKRRRMRHDAIDPCLGFYPSVLAHVAANAAAAAVSQTIPGVYTNTSYDLTPSQNRKRKTEEELPRIDPIPTGQLDATKPEPATVTPEKRPKPESNKRRDVKKPRKYAKQRQKQPQHDVHTGSEQETSLSPPPIKGRFKHNPMCIHSPADKTDVRFRVNRKRRRPLADCLLQAAVLSGVNPVDSLIEPNPSAPPPTRKPLQFEIPDFLRHTPESQLKRRPSWTLVDPHRTTSIRTASFANVREKQTLAPSSLNLTLKPLTGWSTSIFSRPSKGKKNEAAFKHAKIGASSSKVNTEVRHGSRRPLTLVPIEQSELLENKIPRRVSSLAKESLTLTSDVVGTGIATRASPPPLTLINVLTKDTSVIEYTNQTRSPSHLPPASHLELASAIDNIGFNTDPDPELKPNSAAVAPLACVPNPSPKLIEELQVSPLLQNLPALILNPTVPSALLACPTSAFNMLGEVQHSSSNSFPSPISSTSIKSHSASTPSRLDTISPDSSKKLSKPLSSFFDEFLETVRVATTASQRHQKVNVLPSIRREQLLSSRKAEQGTDFSNAPQPHVSAEIQVQSHPRDTAGDYVFDEWALRTTSKVESEHAELKNDSQEMYNSPSMITRDLLAVLQPSQFQIILPPLGPTPASQTNSIRSSMSGLRAFYM</sequence>
<protein>
    <submittedName>
        <fullName evidence="1">Uncharacterized protein</fullName>
    </submittedName>
</protein>
<dbReference type="EMBL" id="MU795205">
    <property type="protein sequence ID" value="KAJ3808686.1"/>
    <property type="molecule type" value="Genomic_DNA"/>
</dbReference>